<protein>
    <submittedName>
        <fullName evidence="7">GTPase IMAP family member 5-like isoform X1</fullName>
    </submittedName>
</protein>
<organism evidence="6 7">
    <name type="scientific">Ceratotherium simum simum</name>
    <name type="common">Southern white rhinoceros</name>
    <dbReference type="NCBI Taxonomy" id="73337"/>
    <lineage>
        <taxon>Eukaryota</taxon>
        <taxon>Metazoa</taxon>
        <taxon>Chordata</taxon>
        <taxon>Craniata</taxon>
        <taxon>Vertebrata</taxon>
        <taxon>Euteleostomi</taxon>
        <taxon>Mammalia</taxon>
        <taxon>Eutheria</taxon>
        <taxon>Laurasiatheria</taxon>
        <taxon>Perissodactyla</taxon>
        <taxon>Rhinocerotidae</taxon>
        <taxon>Ceratotherium</taxon>
    </lineage>
</organism>
<dbReference type="PANTHER" id="PTHR10903">
    <property type="entry name" value="GTPASE, IMAP FAMILY MEMBER-RELATED"/>
    <property type="match status" value="1"/>
</dbReference>
<gene>
    <name evidence="7" type="primary">LOC101408481</name>
</gene>
<dbReference type="PROSITE" id="PS51720">
    <property type="entry name" value="G_AIG1"/>
    <property type="match status" value="1"/>
</dbReference>
<name>A0ABM0HNQ5_CERSS</name>
<evidence type="ECO:0000256" key="1">
    <source>
        <dbReference type="ARBA" id="ARBA00008535"/>
    </source>
</evidence>
<feature type="domain" description="AIG1-type G" evidence="5">
    <location>
        <begin position="39"/>
        <end position="242"/>
    </location>
</feature>
<accession>A0ABM0HNQ5</accession>
<comment type="similarity">
    <text evidence="1">Belongs to the TRAFAC class TrmE-Era-EngA-EngB-Septin-like GTPase superfamily. AIG1/Toc34/Toc159-like paraseptin GTPase family. IAN subfamily.</text>
</comment>
<keyword evidence="4" id="KW-0812">Transmembrane</keyword>
<reference evidence="7" key="1">
    <citation type="submission" date="2025-08" db="UniProtKB">
        <authorList>
            <consortium name="RefSeq"/>
        </authorList>
    </citation>
    <scope>IDENTIFICATION</scope>
</reference>
<evidence type="ECO:0000256" key="4">
    <source>
        <dbReference type="SAM" id="Phobius"/>
    </source>
</evidence>
<dbReference type="SUPFAM" id="SSF52540">
    <property type="entry name" value="P-loop containing nucleoside triphosphate hydrolases"/>
    <property type="match status" value="1"/>
</dbReference>
<keyword evidence="6" id="KW-1185">Reference proteome</keyword>
<keyword evidence="2" id="KW-0547">Nucleotide-binding</keyword>
<evidence type="ECO:0000259" key="5">
    <source>
        <dbReference type="PROSITE" id="PS51720"/>
    </source>
</evidence>
<sequence length="321" mass="35909">MACYQSLGQTHHNTMERLQKGGKDAATTGGGEESLTPGSSLLRIVLVGKTGSGKSATGNSILCQPVFESRLGAQSVTRTCRKEIGTWNGRNILVVDTPSIFEANAQTQETYKDIGDCYLLLAPGPHVLLLVTQLGRFTAQDTVAVRRVKEIFGAGAMRHMVILFTHKEDLDGESLDDYIANTDNHSLRILVQECGDRYCAFNNRATGEEQEEQLAQLMAMVERLEMEHEGAFHSNDLFSDAQMLQQGGARACGGDHGRYLAKVQLQVEKQRRDLKESESNWAFKVFLRAKNWMISHHEFCVFLVWCSLLFLLIFLVILYHH</sequence>
<dbReference type="InterPro" id="IPR006703">
    <property type="entry name" value="G_AIG1"/>
</dbReference>
<dbReference type="Proteomes" id="UP000694910">
    <property type="component" value="Unplaced"/>
</dbReference>
<evidence type="ECO:0000313" key="6">
    <source>
        <dbReference type="Proteomes" id="UP000694910"/>
    </source>
</evidence>
<proteinExistence type="inferred from homology"/>
<keyword evidence="4" id="KW-0472">Membrane</keyword>
<dbReference type="PANTHER" id="PTHR10903:SF69">
    <property type="entry name" value="GTPASE IMAP FAMILY MEMBER 5"/>
    <property type="match status" value="1"/>
</dbReference>
<dbReference type="CDD" id="cd01852">
    <property type="entry name" value="AIG1"/>
    <property type="match status" value="1"/>
</dbReference>
<evidence type="ECO:0000313" key="7">
    <source>
        <dbReference type="RefSeq" id="XP_004430832.2"/>
    </source>
</evidence>
<keyword evidence="3" id="KW-0342">GTP-binding</keyword>
<dbReference type="GeneID" id="101408481"/>
<dbReference type="InterPro" id="IPR027417">
    <property type="entry name" value="P-loop_NTPase"/>
</dbReference>
<keyword evidence="4" id="KW-1133">Transmembrane helix</keyword>
<evidence type="ECO:0000256" key="2">
    <source>
        <dbReference type="ARBA" id="ARBA00022741"/>
    </source>
</evidence>
<dbReference type="Gene3D" id="3.40.50.300">
    <property type="entry name" value="P-loop containing nucleotide triphosphate hydrolases"/>
    <property type="match status" value="1"/>
</dbReference>
<feature type="transmembrane region" description="Helical" evidence="4">
    <location>
        <begin position="299"/>
        <end position="319"/>
    </location>
</feature>
<dbReference type="Pfam" id="PF04548">
    <property type="entry name" value="AIG1"/>
    <property type="match status" value="1"/>
</dbReference>
<dbReference type="RefSeq" id="XP_004430832.2">
    <property type="nucleotide sequence ID" value="XM_004430775.2"/>
</dbReference>
<dbReference type="InterPro" id="IPR045058">
    <property type="entry name" value="GIMA/IAN/Toc"/>
</dbReference>
<evidence type="ECO:0000256" key="3">
    <source>
        <dbReference type="ARBA" id="ARBA00023134"/>
    </source>
</evidence>